<protein>
    <submittedName>
        <fullName evidence="5">L(+)-tartrate dehydratase beta subunit</fullName>
    </submittedName>
</protein>
<dbReference type="GO" id="GO:0016836">
    <property type="term" value="F:hydro-lyase activity"/>
    <property type="evidence" value="ECO:0007669"/>
    <property type="project" value="InterPro"/>
</dbReference>
<reference evidence="5 7" key="1">
    <citation type="submission" date="2016-10" db="EMBL/GenBank/DDBJ databases">
        <authorList>
            <person name="Cai Z."/>
        </authorList>
    </citation>
    <scope>NUCLEOTIDE SEQUENCE [LARGE SCALE GENOMIC DNA]</scope>
    <source>
        <strain evidence="5 7">DSM 25227</strain>
    </source>
</reference>
<evidence type="ECO:0000259" key="3">
    <source>
        <dbReference type="Pfam" id="PF05683"/>
    </source>
</evidence>
<dbReference type="EMBL" id="QGDJ01000001">
    <property type="protein sequence ID" value="PWJ21796.1"/>
    <property type="molecule type" value="Genomic_DNA"/>
</dbReference>
<name>A0A2Y9A0Z8_9RHOB</name>
<accession>A0A2Y9A0Z8</accession>
<dbReference type="OrthoDB" id="9798978at2"/>
<dbReference type="SUPFAM" id="SSF117457">
    <property type="entry name" value="FumA C-terminal domain-like"/>
    <property type="match status" value="1"/>
</dbReference>
<evidence type="ECO:0000256" key="1">
    <source>
        <dbReference type="ARBA" id="ARBA00008876"/>
    </source>
</evidence>
<dbReference type="InterPro" id="IPR036660">
    <property type="entry name" value="Fe-S_hydroAse_TtdB_cat_sf"/>
</dbReference>
<dbReference type="Proteomes" id="UP000245839">
    <property type="component" value="Unassembled WGS sequence"/>
</dbReference>
<dbReference type="EMBL" id="UETC01000001">
    <property type="protein sequence ID" value="SSA38074.1"/>
    <property type="molecule type" value="Genomic_DNA"/>
</dbReference>
<evidence type="ECO:0000256" key="2">
    <source>
        <dbReference type="ARBA" id="ARBA00023239"/>
    </source>
</evidence>
<reference evidence="4 6" key="2">
    <citation type="submission" date="2018-03" db="EMBL/GenBank/DDBJ databases">
        <title>Genomic Encyclopedia of Archaeal and Bacterial Type Strains, Phase II (KMG-II): from individual species to whole genera.</title>
        <authorList>
            <person name="Goeker M."/>
        </authorList>
    </citation>
    <scope>NUCLEOTIDE SEQUENCE [LARGE SCALE GENOMIC DNA]</scope>
    <source>
        <strain evidence="4 6">DSM 25227</strain>
    </source>
</reference>
<dbReference type="Gene3D" id="3.20.130.10">
    <property type="entry name" value="Fe-S hydro-lyase, tartrate dehydratase beta-type, catalytic domain"/>
    <property type="match status" value="1"/>
</dbReference>
<keyword evidence="6" id="KW-1185">Reference proteome</keyword>
<evidence type="ECO:0000313" key="7">
    <source>
        <dbReference type="Proteomes" id="UP000251571"/>
    </source>
</evidence>
<dbReference type="Pfam" id="PF05683">
    <property type="entry name" value="Fumerase_C"/>
    <property type="match status" value="1"/>
</dbReference>
<dbReference type="AlphaFoldDB" id="A0A2Y9A0Z8"/>
<organism evidence="5 7">
    <name type="scientific">Jannaschia seohaensis</name>
    <dbReference type="NCBI Taxonomy" id="475081"/>
    <lineage>
        <taxon>Bacteria</taxon>
        <taxon>Pseudomonadati</taxon>
        <taxon>Pseudomonadota</taxon>
        <taxon>Alphaproteobacteria</taxon>
        <taxon>Rhodobacterales</taxon>
        <taxon>Roseobacteraceae</taxon>
        <taxon>Jannaschia</taxon>
    </lineage>
</organism>
<keyword evidence="2" id="KW-0456">Lyase</keyword>
<dbReference type="PANTHER" id="PTHR43351">
    <property type="entry name" value="L(+)-TARTRATE DEHYDRATASE SUBUNIT BETA"/>
    <property type="match status" value="1"/>
</dbReference>
<gene>
    <name evidence="4" type="ORF">BCF38_101204</name>
    <name evidence="5" type="ORF">SAMN05421539_101204</name>
</gene>
<evidence type="ECO:0000313" key="6">
    <source>
        <dbReference type="Proteomes" id="UP000245839"/>
    </source>
</evidence>
<evidence type="ECO:0000313" key="4">
    <source>
        <dbReference type="EMBL" id="PWJ21796.1"/>
    </source>
</evidence>
<proteinExistence type="inferred from homology"/>
<dbReference type="InterPro" id="IPR004647">
    <property type="entry name" value="Fe-S_hydro-lyase_TtdB-typ_cat"/>
</dbReference>
<comment type="similarity">
    <text evidence="1">Belongs to the class-I fumarase family.</text>
</comment>
<sequence>MSVREVRLSTTPTPEAIADLRLGDVVYLDGLMYTAREGVYMRALEDRANIPMELPAESAANFHCSPAARINADGSFDMGAVTATASFRFAKWLPEWMEKSGAKLIVGKGGMTSKDYKSYFVPNGAIYLSTVGYGTGALLGRGVEKVEAVHWNKELGLAQAMWVIRCNKMGPFIVASDLDGDCLFERENARIAESGAVQAAYAGTKPAVLKRYGESDDRSDEVI</sequence>
<dbReference type="Proteomes" id="UP000251571">
    <property type="component" value="Unassembled WGS sequence"/>
</dbReference>
<feature type="domain" description="Fe-S hydro-lyase tartrate dehydratase beta-type catalytic" evidence="3">
    <location>
        <begin position="3"/>
        <end position="185"/>
    </location>
</feature>
<dbReference type="RefSeq" id="WP_109562434.1">
    <property type="nucleotide sequence ID" value="NZ_QGDJ01000001.1"/>
</dbReference>
<dbReference type="PANTHER" id="PTHR43351:SF2">
    <property type="entry name" value="L(+)-TARTRATE DEHYDRATASE SUBUNIT BETA-RELATED"/>
    <property type="match status" value="1"/>
</dbReference>
<evidence type="ECO:0000313" key="5">
    <source>
        <dbReference type="EMBL" id="SSA38074.1"/>
    </source>
</evidence>